<organism evidence="1 2">
    <name type="scientific">Sphingomicrobium sediminis</name>
    <dbReference type="NCBI Taxonomy" id="2950949"/>
    <lineage>
        <taxon>Bacteria</taxon>
        <taxon>Pseudomonadati</taxon>
        <taxon>Pseudomonadota</taxon>
        <taxon>Alphaproteobacteria</taxon>
        <taxon>Sphingomonadales</taxon>
        <taxon>Sphingomonadaceae</taxon>
        <taxon>Sphingomicrobium</taxon>
    </lineage>
</organism>
<dbReference type="EMBL" id="JAMSHT010000001">
    <property type="protein sequence ID" value="MCM8557778.1"/>
    <property type="molecule type" value="Genomic_DNA"/>
</dbReference>
<dbReference type="Proteomes" id="UP001155128">
    <property type="component" value="Unassembled WGS sequence"/>
</dbReference>
<comment type="caution">
    <text evidence="1">The sequence shown here is derived from an EMBL/GenBank/DDBJ whole genome shotgun (WGS) entry which is preliminary data.</text>
</comment>
<reference evidence="1" key="1">
    <citation type="submission" date="2022-06" db="EMBL/GenBank/DDBJ databases">
        <title>Sphingomicrobium sedimins sp. nov., a marine bacterium isolated from tidal flat.</title>
        <authorList>
            <person name="Kim C.-H."/>
            <person name="Yoo Y."/>
            <person name="Kim J.-J."/>
        </authorList>
    </citation>
    <scope>NUCLEOTIDE SEQUENCE</scope>
    <source>
        <strain evidence="1">GRR-S6-50</strain>
    </source>
</reference>
<proteinExistence type="predicted"/>
<evidence type="ECO:0000313" key="1">
    <source>
        <dbReference type="EMBL" id="MCM8557778.1"/>
    </source>
</evidence>
<gene>
    <name evidence="1" type="ORF">NDO55_08090</name>
</gene>
<evidence type="ECO:0000313" key="2">
    <source>
        <dbReference type="Proteomes" id="UP001155128"/>
    </source>
</evidence>
<accession>A0A9X2EGV7</accession>
<dbReference type="AlphaFoldDB" id="A0A9X2EGV7"/>
<sequence>MMASIAATFEAHKNGARHLTMPGPETLGNIMKKAVAFEDHLYADMVNDSCIPGGI</sequence>
<protein>
    <submittedName>
        <fullName evidence="1">Uncharacterized protein</fullName>
    </submittedName>
</protein>
<dbReference type="RefSeq" id="WP_252114143.1">
    <property type="nucleotide sequence ID" value="NZ_JAMSHT010000001.1"/>
</dbReference>
<keyword evidence="2" id="KW-1185">Reference proteome</keyword>
<name>A0A9X2EGV7_9SPHN</name>